<gene>
    <name evidence="1" type="ORF">BPAG_LOCUS574</name>
</gene>
<evidence type="ECO:0000313" key="1">
    <source>
        <dbReference type="EMBL" id="VDN81760.1"/>
    </source>
</evidence>
<evidence type="ECO:0000313" key="3">
    <source>
        <dbReference type="WBParaSite" id="BPAG_0000057301-mRNA-1"/>
    </source>
</evidence>
<reference evidence="3" key="1">
    <citation type="submission" date="2017-02" db="UniProtKB">
        <authorList>
            <consortium name="WormBaseParasite"/>
        </authorList>
    </citation>
    <scope>IDENTIFICATION</scope>
</reference>
<dbReference type="EMBL" id="UZAD01000028">
    <property type="protein sequence ID" value="VDN81760.1"/>
    <property type="molecule type" value="Genomic_DNA"/>
</dbReference>
<proteinExistence type="predicted"/>
<organism evidence="3">
    <name type="scientific">Brugia pahangi</name>
    <name type="common">Filarial nematode worm</name>
    <dbReference type="NCBI Taxonomy" id="6280"/>
    <lineage>
        <taxon>Eukaryota</taxon>
        <taxon>Metazoa</taxon>
        <taxon>Ecdysozoa</taxon>
        <taxon>Nematoda</taxon>
        <taxon>Chromadorea</taxon>
        <taxon>Rhabditida</taxon>
        <taxon>Spirurina</taxon>
        <taxon>Spiruromorpha</taxon>
        <taxon>Filarioidea</taxon>
        <taxon>Onchocercidae</taxon>
        <taxon>Brugia</taxon>
    </lineage>
</organism>
<evidence type="ECO:0000313" key="2">
    <source>
        <dbReference type="Proteomes" id="UP000278627"/>
    </source>
</evidence>
<dbReference type="AlphaFoldDB" id="A0A0N4SXZ2"/>
<dbReference type="Proteomes" id="UP000278627">
    <property type="component" value="Unassembled WGS sequence"/>
</dbReference>
<name>A0A0N4SXZ2_BRUPA</name>
<dbReference type="WBParaSite" id="BPAG_0000057301-mRNA-1">
    <property type="protein sequence ID" value="BPAG_0000057301-mRNA-1"/>
    <property type="gene ID" value="BPAG_0000057301"/>
</dbReference>
<sequence>MLALLGCDDTVGGLVVRKPYVKKSHGRKLHVRKPHVVKPYVRKSCAAATIHCDTFANVVGGPPSLTNRKPYVWPVGNKAACRTNFLLRCHGG</sequence>
<protein>
    <submittedName>
        <fullName evidence="3">Secreted protein</fullName>
    </submittedName>
</protein>
<accession>A0A0N4SXZ2</accession>
<keyword evidence="2" id="KW-1185">Reference proteome</keyword>
<reference evidence="1 2" key="2">
    <citation type="submission" date="2018-11" db="EMBL/GenBank/DDBJ databases">
        <authorList>
            <consortium name="Pathogen Informatics"/>
        </authorList>
    </citation>
    <scope>NUCLEOTIDE SEQUENCE [LARGE SCALE GENOMIC DNA]</scope>
</reference>